<sequence>MEDRDNYPYEENAYIKRKPTWMIRRGIAMVFVFFVMVMMFASLFSYNESINTSLVLTTEDPPVHLRAKQIGRILDINNSPNDIVSKGDILGVLENTGNVQHIMKLKQKLTSEQPKFLDFELFKNQFPTHLNLGNQIRPLYNDFLNAYRDLLLYQNLNDEELKESELEQRYQGQNNTIENKRYEIQVLQRDLEISRTDYERYNGLFEKGVISLQELERTEKLYLNVQRQFSNLIQELSQLQIEQSWLKNNLLLFQNSKSKNNSAHTSKLESEKQELLAVLKEWEDMYLLRSPISGRVSFLDVWAKHQNIEEGQVIFTIVPMDKQKLLGRCQVPIYNSGKIKQGQHVIIKLDNYPYREWGSLKGKVKTISEVPKVGENQGYVVYVQVDDLITSYGKTLEFKQEMHGNAKIILAEVSLIQRIFYQFRELWENIG</sequence>
<dbReference type="RefSeq" id="WP_251808003.1">
    <property type="nucleotide sequence ID" value="NZ_CP166679.1"/>
</dbReference>
<evidence type="ECO:0000313" key="9">
    <source>
        <dbReference type="Proteomes" id="UP001597532"/>
    </source>
</evidence>
<dbReference type="Pfam" id="PF26002">
    <property type="entry name" value="Beta-barrel_AprE"/>
    <property type="match status" value="1"/>
</dbReference>
<dbReference type="InterPro" id="IPR058982">
    <property type="entry name" value="Beta-barrel_AprE"/>
</dbReference>
<gene>
    <name evidence="8" type="ORF">ACFS1K_05915</name>
</gene>
<keyword evidence="3 6" id="KW-1133">Transmembrane helix</keyword>
<evidence type="ECO:0000256" key="3">
    <source>
        <dbReference type="ARBA" id="ARBA00022989"/>
    </source>
</evidence>
<name>A0ABW5VD91_9FLAO</name>
<protein>
    <submittedName>
        <fullName evidence="8">HlyD family secretion protein</fullName>
    </submittedName>
</protein>
<evidence type="ECO:0000256" key="6">
    <source>
        <dbReference type="SAM" id="Phobius"/>
    </source>
</evidence>
<keyword evidence="2 6" id="KW-0812">Transmembrane</keyword>
<dbReference type="PRINTS" id="PR01490">
    <property type="entry name" value="RTXTOXIND"/>
</dbReference>
<dbReference type="Gene3D" id="2.40.30.170">
    <property type="match status" value="1"/>
</dbReference>
<evidence type="ECO:0000259" key="7">
    <source>
        <dbReference type="Pfam" id="PF26002"/>
    </source>
</evidence>
<proteinExistence type="predicted"/>
<dbReference type="EMBL" id="JBHUOK010000021">
    <property type="protein sequence ID" value="MFD2789286.1"/>
    <property type="molecule type" value="Genomic_DNA"/>
</dbReference>
<dbReference type="PANTHER" id="PTHR30386:SF26">
    <property type="entry name" value="TRANSPORT PROTEIN COMB"/>
    <property type="match status" value="1"/>
</dbReference>
<keyword evidence="9" id="KW-1185">Reference proteome</keyword>
<comment type="subcellular location">
    <subcellularLocation>
        <location evidence="1">Membrane</location>
        <topology evidence="1">Single-pass membrane protein</topology>
    </subcellularLocation>
</comment>
<dbReference type="PANTHER" id="PTHR30386">
    <property type="entry name" value="MEMBRANE FUSION SUBUNIT OF EMRAB-TOLC MULTIDRUG EFFLUX PUMP"/>
    <property type="match status" value="1"/>
</dbReference>
<feature type="coiled-coil region" evidence="5">
    <location>
        <begin position="215"/>
        <end position="285"/>
    </location>
</feature>
<keyword evidence="4 6" id="KW-0472">Membrane</keyword>
<evidence type="ECO:0000256" key="4">
    <source>
        <dbReference type="ARBA" id="ARBA00023136"/>
    </source>
</evidence>
<feature type="transmembrane region" description="Helical" evidence="6">
    <location>
        <begin position="26"/>
        <end position="46"/>
    </location>
</feature>
<evidence type="ECO:0000256" key="1">
    <source>
        <dbReference type="ARBA" id="ARBA00004167"/>
    </source>
</evidence>
<comment type="caution">
    <text evidence="8">The sequence shown here is derived from an EMBL/GenBank/DDBJ whole genome shotgun (WGS) entry which is preliminary data.</text>
</comment>
<evidence type="ECO:0000256" key="5">
    <source>
        <dbReference type="SAM" id="Coils"/>
    </source>
</evidence>
<evidence type="ECO:0000313" key="8">
    <source>
        <dbReference type="EMBL" id="MFD2789286.1"/>
    </source>
</evidence>
<evidence type="ECO:0000256" key="2">
    <source>
        <dbReference type="ARBA" id="ARBA00022692"/>
    </source>
</evidence>
<reference evidence="9" key="1">
    <citation type="journal article" date="2019" name="Int. J. Syst. Evol. Microbiol.">
        <title>The Global Catalogue of Microorganisms (GCM) 10K type strain sequencing project: providing services to taxonomists for standard genome sequencing and annotation.</title>
        <authorList>
            <consortium name="The Broad Institute Genomics Platform"/>
            <consortium name="The Broad Institute Genome Sequencing Center for Infectious Disease"/>
            <person name="Wu L."/>
            <person name="Ma J."/>
        </authorList>
    </citation>
    <scope>NUCLEOTIDE SEQUENCE [LARGE SCALE GENOMIC DNA]</scope>
    <source>
        <strain evidence="9">KCTC 52924</strain>
    </source>
</reference>
<feature type="domain" description="AprE-like beta-barrel" evidence="7">
    <location>
        <begin position="329"/>
        <end position="407"/>
    </location>
</feature>
<dbReference type="Proteomes" id="UP001597532">
    <property type="component" value="Unassembled WGS sequence"/>
</dbReference>
<organism evidence="8 9">
    <name type="scientific">Arenibacter antarcticus</name>
    <dbReference type="NCBI Taxonomy" id="2040469"/>
    <lineage>
        <taxon>Bacteria</taxon>
        <taxon>Pseudomonadati</taxon>
        <taxon>Bacteroidota</taxon>
        <taxon>Flavobacteriia</taxon>
        <taxon>Flavobacteriales</taxon>
        <taxon>Flavobacteriaceae</taxon>
        <taxon>Arenibacter</taxon>
    </lineage>
</organism>
<accession>A0ABW5VD91</accession>
<dbReference type="InterPro" id="IPR050739">
    <property type="entry name" value="MFP"/>
</dbReference>
<keyword evidence="5" id="KW-0175">Coiled coil</keyword>